<dbReference type="EMBL" id="DS113308">
    <property type="protein sequence ID" value="EAY12038.1"/>
    <property type="molecule type" value="Genomic_DNA"/>
</dbReference>
<evidence type="ECO:0000313" key="1">
    <source>
        <dbReference type="EMBL" id="EAY12038.1"/>
    </source>
</evidence>
<evidence type="ECO:0000313" key="2">
    <source>
        <dbReference type="Proteomes" id="UP000001542"/>
    </source>
</evidence>
<name>A2E5J7_TRIV3</name>
<reference evidence="1" key="2">
    <citation type="journal article" date="2007" name="Science">
        <title>Draft genome sequence of the sexually transmitted pathogen Trichomonas vaginalis.</title>
        <authorList>
            <person name="Carlton J.M."/>
            <person name="Hirt R.P."/>
            <person name="Silva J.C."/>
            <person name="Delcher A.L."/>
            <person name="Schatz M."/>
            <person name="Zhao Q."/>
            <person name="Wortman J.R."/>
            <person name="Bidwell S.L."/>
            <person name="Alsmark U.C.M."/>
            <person name="Besteiro S."/>
            <person name="Sicheritz-Ponten T."/>
            <person name="Noel C.J."/>
            <person name="Dacks J.B."/>
            <person name="Foster P.G."/>
            <person name="Simillion C."/>
            <person name="Van de Peer Y."/>
            <person name="Miranda-Saavedra D."/>
            <person name="Barton G.J."/>
            <person name="Westrop G.D."/>
            <person name="Mueller S."/>
            <person name="Dessi D."/>
            <person name="Fiori P.L."/>
            <person name="Ren Q."/>
            <person name="Paulsen I."/>
            <person name="Zhang H."/>
            <person name="Bastida-Corcuera F.D."/>
            <person name="Simoes-Barbosa A."/>
            <person name="Brown M.T."/>
            <person name="Hayes R.D."/>
            <person name="Mukherjee M."/>
            <person name="Okumura C.Y."/>
            <person name="Schneider R."/>
            <person name="Smith A.J."/>
            <person name="Vanacova S."/>
            <person name="Villalvazo M."/>
            <person name="Haas B.J."/>
            <person name="Pertea M."/>
            <person name="Feldblyum T.V."/>
            <person name="Utterback T.R."/>
            <person name="Shu C.L."/>
            <person name="Osoegawa K."/>
            <person name="de Jong P.J."/>
            <person name="Hrdy I."/>
            <person name="Horvathova L."/>
            <person name="Zubacova Z."/>
            <person name="Dolezal P."/>
            <person name="Malik S.B."/>
            <person name="Logsdon J.M. Jr."/>
            <person name="Henze K."/>
            <person name="Gupta A."/>
            <person name="Wang C.C."/>
            <person name="Dunne R.L."/>
            <person name="Upcroft J.A."/>
            <person name="Upcroft P."/>
            <person name="White O."/>
            <person name="Salzberg S.L."/>
            <person name="Tang P."/>
            <person name="Chiu C.-H."/>
            <person name="Lee Y.-S."/>
            <person name="Embley T.M."/>
            <person name="Coombs G.H."/>
            <person name="Mottram J.C."/>
            <person name="Tachezy J."/>
            <person name="Fraser-Liggett C.M."/>
            <person name="Johnson P.J."/>
        </authorList>
    </citation>
    <scope>NUCLEOTIDE SEQUENCE [LARGE SCALE GENOMIC DNA]</scope>
    <source>
        <strain evidence="1">G3</strain>
    </source>
</reference>
<gene>
    <name evidence="1" type="ORF">TVAG_038840</name>
</gene>
<dbReference type="InParanoid" id="A2E5J7"/>
<keyword evidence="2" id="KW-1185">Reference proteome</keyword>
<dbReference type="VEuPathDB" id="TrichDB:TVAG_038840"/>
<dbReference type="Proteomes" id="UP000001542">
    <property type="component" value="Unassembled WGS sequence"/>
</dbReference>
<proteinExistence type="predicted"/>
<dbReference type="AlphaFoldDB" id="A2E5J7"/>
<reference evidence="1" key="1">
    <citation type="submission" date="2006-10" db="EMBL/GenBank/DDBJ databases">
        <authorList>
            <person name="Amadeo P."/>
            <person name="Zhao Q."/>
            <person name="Wortman J."/>
            <person name="Fraser-Liggett C."/>
            <person name="Carlton J."/>
        </authorList>
    </citation>
    <scope>NUCLEOTIDE SEQUENCE</scope>
    <source>
        <strain evidence="1">G3</strain>
    </source>
</reference>
<sequence length="217" mass="24241">MSTDESINAFKKKYGDCKQWTPDNIEKIIKEGNEMGVNLDFILNRALNRKASKEVIAKIIYVSKRYPREQNAMKIGVASHMQFKSFESILSTSADIRFQPFIIASIIQDGKVVNSGDNRIIAQGAIKAAAVKPDAIDLYGNIIQENFSFLDVNDIIRAALQSTKGMKFILSTIVPKIIKGDNFALHVMQVLCAEPNGSPARLVANDLRLNYRINCIF</sequence>
<dbReference type="RefSeq" id="XP_001324261.1">
    <property type="nucleotide sequence ID" value="XM_001324226.1"/>
</dbReference>
<organism evidence="1 2">
    <name type="scientific">Trichomonas vaginalis (strain ATCC PRA-98 / G3)</name>
    <dbReference type="NCBI Taxonomy" id="412133"/>
    <lineage>
        <taxon>Eukaryota</taxon>
        <taxon>Metamonada</taxon>
        <taxon>Parabasalia</taxon>
        <taxon>Trichomonadida</taxon>
        <taxon>Trichomonadidae</taxon>
        <taxon>Trichomonas</taxon>
    </lineage>
</organism>
<dbReference type="VEuPathDB" id="TrichDB:TVAGG3_0240300"/>
<protein>
    <submittedName>
        <fullName evidence="1">Uncharacterized protein</fullName>
    </submittedName>
</protein>
<accession>A2E5J7</accession>
<dbReference type="SMR" id="A2E5J7"/>
<dbReference type="KEGG" id="tva:4769998"/>